<dbReference type="SUPFAM" id="SSF56925">
    <property type="entry name" value="OMPA-like"/>
    <property type="match status" value="1"/>
</dbReference>
<dbReference type="OrthoDB" id="597758at2"/>
<dbReference type="Proteomes" id="UP000053937">
    <property type="component" value="Unassembled WGS sequence"/>
</dbReference>
<keyword evidence="1 2" id="KW-0732">Signal</keyword>
<reference evidence="4 5" key="1">
    <citation type="submission" date="2015-10" db="EMBL/GenBank/DDBJ databases">
        <title>Draft Genome Sequence of Chlorobium limicola strain Frasassi Growing under Artificial Lighting in the Frasassi Cave System.</title>
        <authorList>
            <person name="Mansor M."/>
            <person name="Macalady J."/>
        </authorList>
    </citation>
    <scope>NUCLEOTIDE SEQUENCE [LARGE SCALE GENOMIC DNA]</scope>
    <source>
        <strain evidence="4 5">Frasassi</strain>
    </source>
</reference>
<evidence type="ECO:0000256" key="1">
    <source>
        <dbReference type="ARBA" id="ARBA00022729"/>
    </source>
</evidence>
<evidence type="ECO:0000313" key="5">
    <source>
        <dbReference type="Proteomes" id="UP000053937"/>
    </source>
</evidence>
<name>A0A101J4U5_CHLLI</name>
<dbReference type="PROSITE" id="PS51257">
    <property type="entry name" value="PROKAR_LIPOPROTEIN"/>
    <property type="match status" value="1"/>
</dbReference>
<feature type="signal peptide" evidence="2">
    <location>
        <begin position="1"/>
        <end position="23"/>
    </location>
</feature>
<dbReference type="Pfam" id="PF13505">
    <property type="entry name" value="OMP_b-brl"/>
    <property type="match status" value="1"/>
</dbReference>
<dbReference type="AlphaFoldDB" id="A0A101J4U5"/>
<evidence type="ECO:0000256" key="2">
    <source>
        <dbReference type="SAM" id="SignalP"/>
    </source>
</evidence>
<gene>
    <name evidence="4" type="ORF">ASB62_10050</name>
</gene>
<organism evidence="4 5">
    <name type="scientific">Chlorobium limicola</name>
    <dbReference type="NCBI Taxonomy" id="1092"/>
    <lineage>
        <taxon>Bacteria</taxon>
        <taxon>Pseudomonadati</taxon>
        <taxon>Chlorobiota</taxon>
        <taxon>Chlorobiia</taxon>
        <taxon>Chlorobiales</taxon>
        <taxon>Chlorobiaceae</taxon>
        <taxon>Chlorobium/Pelodictyon group</taxon>
        <taxon>Chlorobium</taxon>
    </lineage>
</organism>
<dbReference type="InterPro" id="IPR011250">
    <property type="entry name" value="OMP/PagP_B-barrel"/>
</dbReference>
<proteinExistence type="predicted"/>
<evidence type="ECO:0000259" key="3">
    <source>
        <dbReference type="Pfam" id="PF13505"/>
    </source>
</evidence>
<protein>
    <recommendedName>
        <fullName evidence="3">Outer membrane protein beta-barrel domain-containing protein</fullName>
    </recommendedName>
</protein>
<dbReference type="Gene3D" id="2.40.160.20">
    <property type="match status" value="1"/>
</dbReference>
<keyword evidence="5" id="KW-1185">Reference proteome</keyword>
<comment type="caution">
    <text evidence="4">The sequence shown here is derived from an EMBL/GenBank/DDBJ whole genome shotgun (WGS) entry which is preliminary data.</text>
</comment>
<feature type="chain" id="PRO_5007097372" description="Outer membrane protein beta-barrel domain-containing protein" evidence="2">
    <location>
        <begin position="24"/>
        <end position="193"/>
    </location>
</feature>
<accession>A0A101J4U5</accession>
<feature type="domain" description="Outer membrane protein beta-barrel" evidence="3">
    <location>
        <begin position="11"/>
        <end position="190"/>
    </location>
</feature>
<evidence type="ECO:0000313" key="4">
    <source>
        <dbReference type="EMBL" id="KUL20243.1"/>
    </source>
</evidence>
<dbReference type="EMBL" id="LMBR01000253">
    <property type="protein sequence ID" value="KUL20243.1"/>
    <property type="molecule type" value="Genomic_DNA"/>
</dbReference>
<dbReference type="InterPro" id="IPR027385">
    <property type="entry name" value="Beta-barrel_OMP"/>
</dbReference>
<sequence>MKIWRSALTGALFMIGTTATACAATPYVSGSVGIAMMEDSDFQSPGIDDASIPYDTGMAVTLAAGLDMGYTRIEGEVGYQENGIEESDDLEVAITTFMVNGYYDFELPASPIKPYISAGIGVADVNAEELSLGDDSSLVLAGQLGAGIGFAVAPALTLDARYRYLMTTEAEFDGDTDLSIGSHNVMLGLRLGL</sequence>